<feature type="domain" description="Protein kinase" evidence="8">
    <location>
        <begin position="22"/>
        <end position="302"/>
    </location>
</feature>
<evidence type="ECO:0000256" key="4">
    <source>
        <dbReference type="ARBA" id="ARBA00022741"/>
    </source>
</evidence>
<keyword evidence="5 9" id="KW-0418">Kinase</keyword>
<dbReference type="EC" id="2.7.11.1" evidence="1"/>
<dbReference type="SUPFAM" id="SSF56112">
    <property type="entry name" value="Protein kinase-like (PK-like)"/>
    <property type="match status" value="1"/>
</dbReference>
<dbReference type="PANTHER" id="PTHR43289">
    <property type="entry name" value="MITOGEN-ACTIVATED PROTEIN KINASE KINASE KINASE 20-RELATED"/>
    <property type="match status" value="1"/>
</dbReference>
<evidence type="ECO:0000256" key="2">
    <source>
        <dbReference type="ARBA" id="ARBA00022527"/>
    </source>
</evidence>
<evidence type="ECO:0000256" key="1">
    <source>
        <dbReference type="ARBA" id="ARBA00012513"/>
    </source>
</evidence>
<evidence type="ECO:0000256" key="5">
    <source>
        <dbReference type="ARBA" id="ARBA00022777"/>
    </source>
</evidence>
<name>A0A9X3P610_9ACTN</name>
<dbReference type="PROSITE" id="PS00108">
    <property type="entry name" value="PROTEIN_KINASE_ST"/>
    <property type="match status" value="1"/>
</dbReference>
<sequence length="522" mass="56638">MDDTASPFPPRDELAEQLPGYLLDPEPINATNMSQIYLATDTRLHHRKVAVKIMADYLALHPVYRKRFLREIQLMASLEHPNIMYVITAAAEDDRLLYLVMPRADHDLKTLLGDGRLDLSKTADVIAQTARALDHAHERGVVHRDVKPGNILFGTDGHVYLTDFGVAKDRFGEDLTATGETVGTRRYTAPEVFDARSSEAATTDPPAHGHLLPCTARERSGDVYSLGAVLYHCLTGRRPFDQADDENAALDAQRSGDLIPVSAIREKAPAEIDAVIAKATHLDPDQRYGSCGELAVAVTQALGLAKDGAALPILRDIQDRLRAESAGRDHTTAYPQPLPPGTEPPTGSSAQTRNMLLSTLVAVLAVALAGGLLLYQLFEPEDGAEAGKAGEGAGTGSASPTASPTANLDPPSPTVEPVSGSEAATRYPIEGECLNDDPDYYVVVDCDSAGATELVYRIVYSPEDPNPSQPEHEDAAWLACGGEEIDYEYRWRDSDSDTDEGDAAVWDPATDKIYWIMCYRYL</sequence>
<dbReference type="PROSITE" id="PS50011">
    <property type="entry name" value="PROTEIN_KINASE_DOM"/>
    <property type="match status" value="1"/>
</dbReference>
<accession>A0A9X3P610</accession>
<feature type="region of interest" description="Disordered" evidence="7">
    <location>
        <begin position="327"/>
        <end position="350"/>
    </location>
</feature>
<dbReference type="Gene3D" id="3.30.200.20">
    <property type="entry name" value="Phosphorylase Kinase, domain 1"/>
    <property type="match status" value="1"/>
</dbReference>
<dbReference type="GO" id="GO:0004674">
    <property type="term" value="F:protein serine/threonine kinase activity"/>
    <property type="evidence" value="ECO:0007669"/>
    <property type="project" value="UniProtKB-KW"/>
</dbReference>
<dbReference type="InterPro" id="IPR000719">
    <property type="entry name" value="Prot_kinase_dom"/>
</dbReference>
<feature type="compositionally biased region" description="Low complexity" evidence="7">
    <location>
        <begin position="396"/>
        <end position="406"/>
    </location>
</feature>
<evidence type="ECO:0000256" key="6">
    <source>
        <dbReference type="ARBA" id="ARBA00022840"/>
    </source>
</evidence>
<feature type="region of interest" description="Disordered" evidence="7">
    <location>
        <begin position="385"/>
        <end position="422"/>
    </location>
</feature>
<protein>
    <recommendedName>
        <fullName evidence="1">non-specific serine/threonine protein kinase</fullName>
        <ecNumber evidence="1">2.7.11.1</ecNumber>
    </recommendedName>
</protein>
<organism evidence="9 10">
    <name type="scientific">Glycomyces luteolus</name>
    <dbReference type="NCBI Taxonomy" id="2670330"/>
    <lineage>
        <taxon>Bacteria</taxon>
        <taxon>Bacillati</taxon>
        <taxon>Actinomycetota</taxon>
        <taxon>Actinomycetes</taxon>
        <taxon>Glycomycetales</taxon>
        <taxon>Glycomycetaceae</taxon>
        <taxon>Glycomyces</taxon>
    </lineage>
</organism>
<evidence type="ECO:0000313" key="9">
    <source>
        <dbReference type="EMBL" id="MDA1359331.1"/>
    </source>
</evidence>
<dbReference type="EMBL" id="JAPZVP010000004">
    <property type="protein sequence ID" value="MDA1359331.1"/>
    <property type="molecule type" value="Genomic_DNA"/>
</dbReference>
<keyword evidence="6" id="KW-0067">ATP-binding</keyword>
<dbReference type="Gene3D" id="1.10.510.10">
    <property type="entry name" value="Transferase(Phosphotransferase) domain 1"/>
    <property type="match status" value="1"/>
</dbReference>
<keyword evidence="2" id="KW-0723">Serine/threonine-protein kinase</keyword>
<keyword evidence="10" id="KW-1185">Reference proteome</keyword>
<dbReference type="SMART" id="SM00220">
    <property type="entry name" value="S_TKc"/>
    <property type="match status" value="1"/>
</dbReference>
<reference evidence="9" key="1">
    <citation type="submission" date="2022-12" db="EMBL/GenBank/DDBJ databases">
        <title>Gycomyces niveus sp.nov.,a novel actinomycete isolated from soil in Shouguan.</title>
        <authorList>
            <person name="Yang X."/>
        </authorList>
    </citation>
    <scope>NUCLEOTIDE SEQUENCE</scope>
    <source>
        <strain evidence="9">NEAU-A15</strain>
    </source>
</reference>
<dbReference type="PANTHER" id="PTHR43289:SF6">
    <property type="entry name" value="SERINE_THREONINE-PROTEIN KINASE NEKL-3"/>
    <property type="match status" value="1"/>
</dbReference>
<dbReference type="Pfam" id="PF00069">
    <property type="entry name" value="Pkinase"/>
    <property type="match status" value="1"/>
</dbReference>
<evidence type="ECO:0000256" key="7">
    <source>
        <dbReference type="SAM" id="MobiDB-lite"/>
    </source>
</evidence>
<proteinExistence type="predicted"/>
<dbReference type="RefSeq" id="WP_270109164.1">
    <property type="nucleotide sequence ID" value="NZ_JAPZVP010000004.1"/>
</dbReference>
<keyword evidence="3" id="KW-0808">Transferase</keyword>
<evidence type="ECO:0000259" key="8">
    <source>
        <dbReference type="PROSITE" id="PS50011"/>
    </source>
</evidence>
<dbReference type="InterPro" id="IPR008271">
    <property type="entry name" value="Ser/Thr_kinase_AS"/>
</dbReference>
<dbReference type="AlphaFoldDB" id="A0A9X3P610"/>
<gene>
    <name evidence="9" type="ORF">O1R50_06845</name>
</gene>
<dbReference type="CDD" id="cd14014">
    <property type="entry name" value="STKc_PknB_like"/>
    <property type="match status" value="1"/>
</dbReference>
<comment type="caution">
    <text evidence="9">The sequence shown here is derived from an EMBL/GenBank/DDBJ whole genome shotgun (WGS) entry which is preliminary data.</text>
</comment>
<evidence type="ECO:0000313" key="10">
    <source>
        <dbReference type="Proteomes" id="UP001146067"/>
    </source>
</evidence>
<dbReference type="Proteomes" id="UP001146067">
    <property type="component" value="Unassembled WGS sequence"/>
</dbReference>
<dbReference type="InterPro" id="IPR011009">
    <property type="entry name" value="Kinase-like_dom_sf"/>
</dbReference>
<keyword evidence="4" id="KW-0547">Nucleotide-binding</keyword>
<evidence type="ECO:0000256" key="3">
    <source>
        <dbReference type="ARBA" id="ARBA00022679"/>
    </source>
</evidence>
<dbReference type="GO" id="GO:0005524">
    <property type="term" value="F:ATP binding"/>
    <property type="evidence" value="ECO:0007669"/>
    <property type="project" value="UniProtKB-KW"/>
</dbReference>